<dbReference type="Proteomes" id="UP000326169">
    <property type="component" value="Unassembled WGS sequence"/>
</dbReference>
<dbReference type="InterPro" id="IPR006119">
    <property type="entry name" value="Resolv_N"/>
</dbReference>
<dbReference type="Pfam" id="PF00376">
    <property type="entry name" value="MerR"/>
    <property type="match status" value="1"/>
</dbReference>
<dbReference type="SUPFAM" id="SSF46955">
    <property type="entry name" value="Putative DNA-binding domain"/>
    <property type="match status" value="1"/>
</dbReference>
<dbReference type="InterPro" id="IPR000551">
    <property type="entry name" value="MerR-type_HTH_dom"/>
</dbReference>
<evidence type="ECO:0000313" key="2">
    <source>
        <dbReference type="EMBL" id="GCE95777.1"/>
    </source>
</evidence>
<reference evidence="2 3" key="1">
    <citation type="journal article" date="2019" name="J Genomics">
        <title>The Draft Genome of a Hydrogen-producing Cyanobacterium, Arthrospira platensis NIES-46.</title>
        <authorList>
            <person name="Suzuki S."/>
            <person name="Yamaguchi H."/>
            <person name="Kawachi M."/>
        </authorList>
    </citation>
    <scope>NUCLEOTIDE SEQUENCE [LARGE SCALE GENOMIC DNA]</scope>
    <source>
        <strain evidence="2 3">NIES-46</strain>
    </source>
</reference>
<dbReference type="InterPro" id="IPR048046">
    <property type="entry name" value="Transpos_IS607"/>
</dbReference>
<dbReference type="InterPro" id="IPR009061">
    <property type="entry name" value="DNA-bd_dom_put_sf"/>
</dbReference>
<dbReference type="GeneID" id="301684618"/>
<dbReference type="InterPro" id="IPR051491">
    <property type="entry name" value="Recombinase/Transposase-rel"/>
</dbReference>
<organism evidence="2 3">
    <name type="scientific">Limnospira platensis NIES-46</name>
    <dbReference type="NCBI Taxonomy" id="1236695"/>
    <lineage>
        <taxon>Bacteria</taxon>
        <taxon>Bacillati</taxon>
        <taxon>Cyanobacteriota</taxon>
        <taxon>Cyanophyceae</taxon>
        <taxon>Oscillatoriophycideae</taxon>
        <taxon>Oscillatoriales</taxon>
        <taxon>Sirenicapillariaceae</taxon>
        <taxon>Limnospira</taxon>
    </lineage>
</organism>
<dbReference type="Pfam" id="PF00239">
    <property type="entry name" value="Resolvase"/>
    <property type="match status" value="1"/>
</dbReference>
<dbReference type="SMART" id="SM00857">
    <property type="entry name" value="Resolvase"/>
    <property type="match status" value="1"/>
</dbReference>
<feature type="domain" description="Resolvase/invertase-type recombinase catalytic" evidence="1">
    <location>
        <begin position="58"/>
        <end position="197"/>
    </location>
</feature>
<sequence>MPKYTSPSETSQYFGVCLHTLRRWEKDGQIQAIRTPKGQRRYEIASYKGISDRIRQRAIIAYARVSSRGQKADLDGGAAKLLEVYPNAELITDIASGLNFKRAGLRAVLELLRQGDVGFIVVAHFDRLARFGFDLISWLCELDKTKIVVLNQDSLSPERELVEDILAIVHIYRFREASYSCRLYGLRKYKSAIKKDPDLSQS</sequence>
<keyword evidence="3" id="KW-1185">Reference proteome</keyword>
<dbReference type="NCBIfam" id="NF033518">
    <property type="entry name" value="transpos_IS607"/>
    <property type="match status" value="1"/>
</dbReference>
<dbReference type="InterPro" id="IPR036162">
    <property type="entry name" value="Resolvase-like_N_sf"/>
</dbReference>
<comment type="caution">
    <text evidence="2">The sequence shown here is derived from an EMBL/GenBank/DDBJ whole genome shotgun (WGS) entry which is preliminary data.</text>
</comment>
<dbReference type="PANTHER" id="PTHR36172:SF1">
    <property type="entry name" value="RESOLVASE-RELATED"/>
    <property type="match status" value="1"/>
</dbReference>
<dbReference type="Gene3D" id="1.10.1660.10">
    <property type="match status" value="1"/>
</dbReference>
<dbReference type="PROSITE" id="PS51736">
    <property type="entry name" value="RECOMBINASES_3"/>
    <property type="match status" value="1"/>
</dbReference>
<dbReference type="Gene3D" id="1.10.287.2170">
    <property type="match status" value="1"/>
</dbReference>
<dbReference type="PANTHER" id="PTHR36172">
    <property type="match status" value="1"/>
</dbReference>
<name>A0A5M3TA67_LIMPL</name>
<accession>A0A5M3TA67</accession>
<dbReference type="SUPFAM" id="SSF53041">
    <property type="entry name" value="Resolvase-like"/>
    <property type="match status" value="1"/>
</dbReference>
<dbReference type="EMBL" id="BIMW01000147">
    <property type="protein sequence ID" value="GCE95777.1"/>
    <property type="molecule type" value="Genomic_DNA"/>
</dbReference>
<evidence type="ECO:0000313" key="3">
    <source>
        <dbReference type="Proteomes" id="UP000326169"/>
    </source>
</evidence>
<gene>
    <name evidence="2" type="ORF">NIES46_38430</name>
</gene>
<evidence type="ECO:0000259" key="1">
    <source>
        <dbReference type="PROSITE" id="PS51736"/>
    </source>
</evidence>
<dbReference type="CDD" id="cd04762">
    <property type="entry name" value="HTH_MerR-trunc"/>
    <property type="match status" value="1"/>
</dbReference>
<dbReference type="Gene3D" id="3.40.50.1390">
    <property type="entry name" value="Resolvase, N-terminal catalytic domain"/>
    <property type="match status" value="1"/>
</dbReference>
<proteinExistence type="predicted"/>
<protein>
    <submittedName>
        <fullName evidence="2">Transposase</fullName>
    </submittedName>
</protein>
<dbReference type="RefSeq" id="WP_014276768.1">
    <property type="nucleotide sequence ID" value="NZ_BIMW01000147.1"/>
</dbReference>